<organism evidence="3">
    <name type="scientific">Toxoplasma gondii (strain ATCC 50861 / VEG)</name>
    <dbReference type="NCBI Taxonomy" id="432359"/>
    <lineage>
        <taxon>Eukaryota</taxon>
        <taxon>Sar</taxon>
        <taxon>Alveolata</taxon>
        <taxon>Apicomplexa</taxon>
        <taxon>Conoidasida</taxon>
        <taxon>Coccidia</taxon>
        <taxon>Eucoccidiorida</taxon>
        <taxon>Eimeriorina</taxon>
        <taxon>Sarcocystidae</taxon>
        <taxon>Toxoplasma</taxon>
    </lineage>
</organism>
<feature type="compositionally biased region" description="Polar residues" evidence="1">
    <location>
        <begin position="386"/>
        <end position="409"/>
    </location>
</feature>
<protein>
    <recommendedName>
        <fullName evidence="4">Transmembrane protein</fullName>
    </recommendedName>
</protein>
<feature type="compositionally biased region" description="Low complexity" evidence="1">
    <location>
        <begin position="455"/>
        <end position="470"/>
    </location>
</feature>
<reference evidence="3" key="1">
    <citation type="journal article" date="2015" name="PLoS ONE">
        <title>Comprehensive Evaluation of Toxoplasma gondii VEG and Neospora caninum LIV Genomes with Tachyzoite Stage Transcriptome and Proteome Defines Novel Transcript Features.</title>
        <authorList>
            <person name="Ramaprasad A."/>
            <person name="Mourier T."/>
            <person name="Naeem R."/>
            <person name="Malas T.B."/>
            <person name="Moussa E."/>
            <person name="Panigrahi A."/>
            <person name="Vermont S.J."/>
            <person name="Otto T.D."/>
            <person name="Wastling J."/>
            <person name="Pain A."/>
        </authorList>
    </citation>
    <scope>NUCLEOTIDE SEQUENCE</scope>
    <source>
        <strain evidence="3">VEG</strain>
    </source>
</reference>
<gene>
    <name evidence="3" type="ORF">BN1205_093095</name>
</gene>
<name>A0A0F7V8Y3_TOXGV</name>
<feature type="region of interest" description="Disordered" evidence="1">
    <location>
        <begin position="881"/>
        <end position="983"/>
    </location>
</feature>
<dbReference type="EMBL" id="LN714501">
    <property type="protein sequence ID" value="CEL77218.1"/>
    <property type="molecule type" value="Genomic_DNA"/>
</dbReference>
<feature type="compositionally biased region" description="Basic and acidic residues" evidence="1">
    <location>
        <begin position="1042"/>
        <end position="1053"/>
    </location>
</feature>
<feature type="region of interest" description="Disordered" evidence="1">
    <location>
        <begin position="1031"/>
        <end position="1053"/>
    </location>
</feature>
<feature type="compositionally biased region" description="Polar residues" evidence="1">
    <location>
        <begin position="1616"/>
        <end position="1628"/>
    </location>
</feature>
<feature type="region of interest" description="Disordered" evidence="1">
    <location>
        <begin position="427"/>
        <end position="470"/>
    </location>
</feature>
<feature type="compositionally biased region" description="Polar residues" evidence="1">
    <location>
        <begin position="65"/>
        <end position="76"/>
    </location>
</feature>
<evidence type="ECO:0008006" key="4">
    <source>
        <dbReference type="Google" id="ProtNLM"/>
    </source>
</evidence>
<keyword evidence="2" id="KW-0472">Membrane</keyword>
<sequence length="2146" mass="234221">MEQGAFLRHKCCTLAPVIATSPSSTVLGHSTEHFPEATASFPVTAEPALHGHLFENLPMRSGLAPSTNMNRQSTPATKKVEHDSSSFRHSYEEWKGVESIIFAVGGNERKGDDTGITVSVSSPLSPKKPFTINVDQFCKNRGAIGLEAVNVCSHPADGVAKGDTPPTGDMQNLPPHNMPGRVAARVDNSGAVNKCSLMPSCYTPVWALSCPPLNTYTLRSQTDYAPALISDATVVRKDQEKWGNFEGRERDNVTAVDDRNTVQANALSFVDQRSEHECFSPSQSHNHHSGVRFSGPALRQDERHSKVSEIEFSPTEGETKRCGFNQNRLVGGFSFAECVNVVSLEQKVPKTSSSSVLVDRLWPSCLKENDDECMLRPLDNPENRTEGSANSADSGEGTTVSVESRQSRTCNGCSGGVNRLTRLSQRRAMSEANQQVPAWTRSIRRGRSSCHLPRSASSATSSCSVSSEASGASSMSTVRKAYAAIKSARSSSPSNGGTAATSFCSHAEMEMPHRSMSSSLSPAVHGYKNPHEQKDAFYSYWLSGGRARLSSKKTGSYPYSRSCETELNYRQDAVPIEYFLTPFQAELRRQQQISSERRTPSVCLALLKTLETASGSASHLRPENECRATSHKWRPNAFYEAERSRARKSRVQGDTSACHLDCRTYGNERAYETGKVTGSSVNASCHPSRRLQSPASQPSPTSQGMAPQYCGTREKDTYPSSIAATLQREESAADSAERPMSISNVAVVGEPDQSCDRPTRSFIERGQSGLREVAVESREALESMKEACQLIRQEAPFLKDGEPENHVVGHEDSSTISRRLRARPDKRISKASPELLSRASCKRTIEGAYISEATAKGFGKADSCCTASNPRLLLEEHQSMGLKDGGEARGGGESAEQRTGRETREERRSEASRATETTRDIPPSEKQIDEGGDGDAVVACDKRQGVSAPDDAPVTVQRRADGYGLSRTGKDGETEGDETGVDGVIKGIDTASNGEICKEANTHLPRNETGQRATALTREEIVRASELNEGRNSTTVTGPYEGEGKGMEKRQESSERAQCYGRMLTTFRCNRGLAEGSLDSKSAHVDKTSDSLISKFSREHTREGIADVGCEDKSDKLATRMSHNPEAQRLAQVSQCPVPRQPALSSALCLKELSGPSGWPFSPLPLPSPLLSPFFSSTFRLSSKAVGSARGDGRKVDDPSSVFTEGMISEYSRASSSATTSTKASTSSAFRISSVRGASSDVACGARPRGLWDTPDDMVIKRKTKVHRTPDKGIGVGARRIGCVARSDTAPHVPRIPAQTHSTPERADSCDIFWGRDSEGKPEPETFMQEFRGTNGNETKSSAFNGTKTPVPTACIHIREASGRPSCGKTEQGIPLKGLAVSLELKGTGSRHCENVRPEVNSQSCPVTNCRVNKTEKPLENTPHSNIHKCNVRGGCDGTPHGIAPIVHLKTLTTAEPDLCVAEGRKTNVQGTRRDGEETQHGAVRCRRDPPKSFAECRCLGKLERHVTMESKGTGIPCELTSSSPVHMQKRFSTDRVRALLSNQGSDASLQAVKEANLQQKGSCKMQRMQTEQAQRLPDHGVTFGVSRYSPHSYAKNETLPLHGVLYHTHRPTSTIKTEKVATSSEMSSDAIRPCPYGEPPTSTHRSETNPVVYNISHGIPPRGKTSMGTHGPETILRDSYFLDRSGRRNGPHRFICNSNRGTIPWSSKTKAQQMRRKSFGLHLLRNVAETNRSEVNGESPVTSRQATLHREGKLFNNHGPPDECYSKPFGVRGKERRTTRDACLLNERLVETKHGAEVSFRGLHEYSSKRQFSSELVGVCVADQEDDYSEASVSPDDDAKLRTPQRVPVVAFAETPISSARACRQDNDGRDAADLQHVSLHYDTDGEVHLPPFLPYTNVCPGVNAKVKSNPSSAPVSSFCAAPAVRTSPSESTKHPSLFHEQRYIPGTKTDHDGCSAEYAHASLASDIPDSTGMAGNSRFFTWLFPSRGVELVVQPSDGARDFSPGKSNRIQEVKDSVFCGDGVVEQDRPNEKVRCPEGKDCTLVVSDSWEERIAATRRSVREQMGHLLQDDKIRWKVETCMAGVFDKLSARCRCCCAVTWQEMSEERKQRCGQITFWTLAGTLVALIFIAVICFVSAKVIKDTE</sequence>
<feature type="region of interest" description="Disordered" evidence="1">
    <location>
        <begin position="678"/>
        <end position="715"/>
    </location>
</feature>
<accession>A0A0F7V8Y3</accession>
<keyword evidence="2" id="KW-1133">Transmembrane helix</keyword>
<feature type="region of interest" description="Disordered" evidence="1">
    <location>
        <begin position="1291"/>
        <end position="1310"/>
    </location>
</feature>
<keyword evidence="2" id="KW-0812">Transmembrane</keyword>
<feature type="compositionally biased region" description="Low complexity" evidence="1">
    <location>
        <begin position="692"/>
        <end position="703"/>
    </location>
</feature>
<feature type="compositionally biased region" description="Basic and acidic residues" evidence="1">
    <location>
        <begin position="895"/>
        <end position="929"/>
    </location>
</feature>
<feature type="region of interest" description="Disordered" evidence="1">
    <location>
        <begin position="373"/>
        <end position="409"/>
    </location>
</feature>
<evidence type="ECO:0000313" key="3">
    <source>
        <dbReference type="EMBL" id="CEL77218.1"/>
    </source>
</evidence>
<feature type="transmembrane region" description="Helical" evidence="2">
    <location>
        <begin position="2116"/>
        <end position="2139"/>
    </location>
</feature>
<evidence type="ECO:0000256" key="1">
    <source>
        <dbReference type="SAM" id="MobiDB-lite"/>
    </source>
</evidence>
<evidence type="ECO:0000256" key="2">
    <source>
        <dbReference type="SAM" id="Phobius"/>
    </source>
</evidence>
<feature type="region of interest" description="Disordered" evidence="1">
    <location>
        <begin position="1616"/>
        <end position="1649"/>
    </location>
</feature>
<feature type="region of interest" description="Disordered" evidence="1">
    <location>
        <begin position="65"/>
        <end position="84"/>
    </location>
</feature>
<proteinExistence type="predicted"/>